<dbReference type="SUPFAM" id="SSF103473">
    <property type="entry name" value="MFS general substrate transporter"/>
    <property type="match status" value="1"/>
</dbReference>
<keyword evidence="3 4" id="KW-0472">Membrane</keyword>
<gene>
    <name evidence="5" type="ORF">KP79_PYT19422</name>
</gene>
<evidence type="ECO:0000256" key="2">
    <source>
        <dbReference type="ARBA" id="ARBA00022989"/>
    </source>
</evidence>
<dbReference type="EMBL" id="NEDP02005571">
    <property type="protein sequence ID" value="OWF38211.1"/>
    <property type="molecule type" value="Genomic_DNA"/>
</dbReference>
<evidence type="ECO:0000313" key="5">
    <source>
        <dbReference type="EMBL" id="OWF38211.1"/>
    </source>
</evidence>
<feature type="transmembrane region" description="Helical" evidence="4">
    <location>
        <begin position="186"/>
        <end position="205"/>
    </location>
</feature>
<dbReference type="InterPro" id="IPR036259">
    <property type="entry name" value="MFS_trans_sf"/>
</dbReference>
<sequence length="261" mass="28316">MEKEIKYGIRTSGPDIALMYKIDEESIIENDGNDKTKETFCFEIQNNKIIQSQVVRSVCVSAAYMMKGWTKGQIGPAFPDIMMISGADLENGSAFMTSLYTGQLLGSVLAGVIYSKMNKYLLFAGSLVMYSLMLAAIPWCYLYDLMVAAHALLGVSGGIISVAIDSESVAIWGPTPRGRSYLFGNSAAYAIASVISPLVAAPFLLKQSTYNSAYTNFTSWNATSSAPTFVNGINQSSRDGIGIINDSLITFNRNTSKLYVV</sequence>
<accession>A0A210PNZ7</accession>
<keyword evidence="6" id="KW-1185">Reference proteome</keyword>
<evidence type="ECO:0000256" key="4">
    <source>
        <dbReference type="SAM" id="Phobius"/>
    </source>
</evidence>
<name>A0A210PNZ7_MIZYE</name>
<keyword evidence="2 4" id="KW-1133">Transmembrane helix</keyword>
<keyword evidence="5" id="KW-0762">Sugar transport</keyword>
<keyword evidence="1 4" id="KW-0812">Transmembrane</keyword>
<organism evidence="5 6">
    <name type="scientific">Mizuhopecten yessoensis</name>
    <name type="common">Japanese scallop</name>
    <name type="synonym">Patinopecten yessoensis</name>
    <dbReference type="NCBI Taxonomy" id="6573"/>
    <lineage>
        <taxon>Eukaryota</taxon>
        <taxon>Metazoa</taxon>
        <taxon>Spiralia</taxon>
        <taxon>Lophotrochozoa</taxon>
        <taxon>Mollusca</taxon>
        <taxon>Bivalvia</taxon>
        <taxon>Autobranchia</taxon>
        <taxon>Pteriomorphia</taxon>
        <taxon>Pectinida</taxon>
        <taxon>Pectinoidea</taxon>
        <taxon>Pectinidae</taxon>
        <taxon>Mizuhopecten</taxon>
    </lineage>
</organism>
<dbReference type="OrthoDB" id="9626824at2759"/>
<feature type="transmembrane region" description="Helical" evidence="4">
    <location>
        <begin position="92"/>
        <end position="114"/>
    </location>
</feature>
<comment type="caution">
    <text evidence="5">The sequence shown here is derived from an EMBL/GenBank/DDBJ whole genome shotgun (WGS) entry which is preliminary data.</text>
</comment>
<evidence type="ECO:0000256" key="1">
    <source>
        <dbReference type="ARBA" id="ARBA00022692"/>
    </source>
</evidence>
<dbReference type="AlphaFoldDB" id="A0A210PNZ7"/>
<proteinExistence type="predicted"/>
<dbReference type="PANTHER" id="PTHR23121">
    <property type="entry name" value="SODIUM-DEPENDENT GLUCOSE TRANSPORTER 1"/>
    <property type="match status" value="1"/>
</dbReference>
<keyword evidence="5" id="KW-0813">Transport</keyword>
<dbReference type="PANTHER" id="PTHR23121:SF9">
    <property type="entry name" value="SODIUM-DEPENDENT GLUCOSE TRANSPORTER 1"/>
    <property type="match status" value="1"/>
</dbReference>
<dbReference type="Gene3D" id="1.20.1250.20">
    <property type="entry name" value="MFS general substrate transporter like domains"/>
    <property type="match status" value="1"/>
</dbReference>
<dbReference type="Proteomes" id="UP000242188">
    <property type="component" value="Unassembled WGS sequence"/>
</dbReference>
<evidence type="ECO:0000313" key="6">
    <source>
        <dbReference type="Proteomes" id="UP000242188"/>
    </source>
</evidence>
<dbReference type="STRING" id="6573.A0A210PNZ7"/>
<evidence type="ECO:0000256" key="3">
    <source>
        <dbReference type="ARBA" id="ARBA00023136"/>
    </source>
</evidence>
<reference evidence="5 6" key="1">
    <citation type="journal article" date="2017" name="Nat. Ecol. Evol.">
        <title>Scallop genome provides insights into evolution of bilaterian karyotype and development.</title>
        <authorList>
            <person name="Wang S."/>
            <person name="Zhang J."/>
            <person name="Jiao W."/>
            <person name="Li J."/>
            <person name="Xun X."/>
            <person name="Sun Y."/>
            <person name="Guo X."/>
            <person name="Huan P."/>
            <person name="Dong B."/>
            <person name="Zhang L."/>
            <person name="Hu X."/>
            <person name="Sun X."/>
            <person name="Wang J."/>
            <person name="Zhao C."/>
            <person name="Wang Y."/>
            <person name="Wang D."/>
            <person name="Huang X."/>
            <person name="Wang R."/>
            <person name="Lv J."/>
            <person name="Li Y."/>
            <person name="Zhang Z."/>
            <person name="Liu B."/>
            <person name="Lu W."/>
            <person name="Hui Y."/>
            <person name="Liang J."/>
            <person name="Zhou Z."/>
            <person name="Hou R."/>
            <person name="Li X."/>
            <person name="Liu Y."/>
            <person name="Li H."/>
            <person name="Ning X."/>
            <person name="Lin Y."/>
            <person name="Zhao L."/>
            <person name="Xing Q."/>
            <person name="Dou J."/>
            <person name="Li Y."/>
            <person name="Mao J."/>
            <person name="Guo H."/>
            <person name="Dou H."/>
            <person name="Li T."/>
            <person name="Mu C."/>
            <person name="Jiang W."/>
            <person name="Fu Q."/>
            <person name="Fu X."/>
            <person name="Miao Y."/>
            <person name="Liu J."/>
            <person name="Yu Q."/>
            <person name="Li R."/>
            <person name="Liao H."/>
            <person name="Li X."/>
            <person name="Kong Y."/>
            <person name="Jiang Z."/>
            <person name="Chourrout D."/>
            <person name="Li R."/>
            <person name="Bao Z."/>
        </authorList>
    </citation>
    <scope>NUCLEOTIDE SEQUENCE [LARGE SCALE GENOMIC DNA]</scope>
    <source>
        <strain evidence="5 6">PY_sf001</strain>
    </source>
</reference>
<protein>
    <submittedName>
        <fullName evidence="5">Sodium-dependent glucose transporter 1A</fullName>
    </submittedName>
</protein>
<feature type="transmembrane region" description="Helical" evidence="4">
    <location>
        <begin position="120"/>
        <end position="140"/>
    </location>
</feature>